<dbReference type="NCBIfam" id="TIGR00217">
    <property type="entry name" value="malQ"/>
    <property type="match status" value="1"/>
</dbReference>
<dbReference type="EC" id="2.4.1.25" evidence="3 10"/>
<protein>
    <recommendedName>
        <fullName evidence="4 10">4-alpha-glucanotransferase</fullName>
        <ecNumber evidence="3 10">2.4.1.25</ecNumber>
    </recommendedName>
    <alternativeName>
        <fullName evidence="8 10">Amylomaltase</fullName>
    </alternativeName>
    <alternativeName>
        <fullName evidence="9 10">Disproportionating enzyme</fullName>
    </alternativeName>
</protein>
<dbReference type="Pfam" id="PF02446">
    <property type="entry name" value="Glyco_hydro_77"/>
    <property type="match status" value="1"/>
</dbReference>
<evidence type="ECO:0000256" key="1">
    <source>
        <dbReference type="ARBA" id="ARBA00000439"/>
    </source>
</evidence>
<feature type="region of interest" description="Disordered" evidence="11">
    <location>
        <begin position="597"/>
        <end position="616"/>
    </location>
</feature>
<dbReference type="InterPro" id="IPR017853">
    <property type="entry name" value="GH"/>
</dbReference>
<evidence type="ECO:0000256" key="11">
    <source>
        <dbReference type="SAM" id="MobiDB-lite"/>
    </source>
</evidence>
<dbReference type="SUPFAM" id="SSF51445">
    <property type="entry name" value="(Trans)glycosidases"/>
    <property type="match status" value="1"/>
</dbReference>
<evidence type="ECO:0000256" key="8">
    <source>
        <dbReference type="ARBA" id="ARBA00031423"/>
    </source>
</evidence>
<organism evidence="12 13">
    <name type="scientific">Geodermatophilus africanus</name>
    <dbReference type="NCBI Taxonomy" id="1137993"/>
    <lineage>
        <taxon>Bacteria</taxon>
        <taxon>Bacillati</taxon>
        <taxon>Actinomycetota</taxon>
        <taxon>Actinomycetes</taxon>
        <taxon>Geodermatophilales</taxon>
        <taxon>Geodermatophilaceae</taxon>
        <taxon>Geodermatophilus</taxon>
    </lineage>
</organism>
<sequence length="644" mass="70734">MLSDAGRAARPDRERHHSRPAVWAAGALGSIGDVTRTPTTDEWGIDASWLDALDEEHQVAEATIERLREVIGTPPADLEDRAPIVARPGDALEVDQAEVTLEDGSTRHVDGELPDDFPLGYHWLQAPGGSRRRLVVSPGRCWLPDDRAWGWAVQLYATRSGSSWGIGDLADLRAVREMAADQGAGFVLINPLHAVAPTPQQEASPYLPATRRFRNPVYLRVEEVPGADGVDLDGEAGRSLNDGGLIDRDAVWARKREALRRVFDAAGRDDPAFPEWWWHQGQKLQDWATWCALADVHGPDWHTWPEELRDPRSDAVGDFVAEHERDVAFHAWLQWCLSLQLERATEGMTVIQDLPIGVAGGGADAWTWQDVLAQGASVGAPPDAFNAQGQDWGSPPLVPWQLRAADYEPFVESIRATMAGAGGLRIDHVMGLFRLWWVPSDAASPADGAYVRYPAEDLLDIVALESFRAQAVVVGEDLGTVEEGVREAMAEHGILSYRLLWFEDDDPAEWPDEAMAAITTHDLPTVAGLWTGADLEEQRERGTGTDEELERGRASLLEKLPGLRKNARPETAVRRAHELLAQAPSLLLSATLDDAVGERRRPNMPGTTDRPNWSLPLPVPVEDLPGHRLLQEVARTLAEGVTGS</sequence>
<proteinExistence type="inferred from homology"/>
<evidence type="ECO:0000256" key="3">
    <source>
        <dbReference type="ARBA" id="ARBA00012560"/>
    </source>
</evidence>
<comment type="similarity">
    <text evidence="2 10">Belongs to the disproportionating enzyme family.</text>
</comment>
<keyword evidence="6 10" id="KW-0808">Transferase</keyword>
<dbReference type="GO" id="GO:0005975">
    <property type="term" value="P:carbohydrate metabolic process"/>
    <property type="evidence" value="ECO:0007669"/>
    <property type="project" value="InterPro"/>
</dbReference>
<dbReference type="PANTHER" id="PTHR32438">
    <property type="entry name" value="4-ALPHA-GLUCANOTRANSFERASE DPE1, CHLOROPLASTIC/AMYLOPLASTIC"/>
    <property type="match status" value="1"/>
</dbReference>
<accession>A0A1H3I849</accession>
<evidence type="ECO:0000256" key="5">
    <source>
        <dbReference type="ARBA" id="ARBA00022676"/>
    </source>
</evidence>
<dbReference type="PANTHER" id="PTHR32438:SF5">
    <property type="entry name" value="4-ALPHA-GLUCANOTRANSFERASE DPE1, CHLOROPLASTIC_AMYLOPLASTIC"/>
    <property type="match status" value="1"/>
</dbReference>
<comment type="catalytic activity">
    <reaction evidence="1 10">
        <text>Transfers a segment of a (1-&gt;4)-alpha-D-glucan to a new position in an acceptor, which may be glucose or a (1-&gt;4)-alpha-D-glucan.</text>
        <dbReference type="EC" id="2.4.1.25"/>
    </reaction>
</comment>
<dbReference type="GO" id="GO:0004134">
    <property type="term" value="F:4-alpha-glucanotransferase activity"/>
    <property type="evidence" value="ECO:0007669"/>
    <property type="project" value="UniProtKB-EC"/>
</dbReference>
<evidence type="ECO:0000256" key="6">
    <source>
        <dbReference type="ARBA" id="ARBA00022679"/>
    </source>
</evidence>
<evidence type="ECO:0000256" key="7">
    <source>
        <dbReference type="ARBA" id="ARBA00023277"/>
    </source>
</evidence>
<dbReference type="EMBL" id="FNOT01000005">
    <property type="protein sequence ID" value="SDY23851.1"/>
    <property type="molecule type" value="Genomic_DNA"/>
</dbReference>
<evidence type="ECO:0000256" key="9">
    <source>
        <dbReference type="ARBA" id="ARBA00031501"/>
    </source>
</evidence>
<evidence type="ECO:0000256" key="4">
    <source>
        <dbReference type="ARBA" id="ARBA00020295"/>
    </source>
</evidence>
<dbReference type="InterPro" id="IPR003385">
    <property type="entry name" value="Glyco_hydro_77"/>
</dbReference>
<name>A0A1H3I849_9ACTN</name>
<keyword evidence="5 10" id="KW-0328">Glycosyltransferase</keyword>
<reference evidence="13" key="1">
    <citation type="submission" date="2016-10" db="EMBL/GenBank/DDBJ databases">
        <authorList>
            <person name="Varghese N."/>
            <person name="Submissions S."/>
        </authorList>
    </citation>
    <scope>NUCLEOTIDE SEQUENCE [LARGE SCALE GENOMIC DNA]</scope>
    <source>
        <strain evidence="13">DSM 45422</strain>
    </source>
</reference>
<dbReference type="Proteomes" id="UP000198921">
    <property type="component" value="Unassembled WGS sequence"/>
</dbReference>
<gene>
    <name evidence="12" type="ORF">SAMN05660209_02438</name>
</gene>
<dbReference type="Gene3D" id="3.20.20.80">
    <property type="entry name" value="Glycosidases"/>
    <property type="match status" value="1"/>
</dbReference>
<keyword evidence="7 10" id="KW-0119">Carbohydrate metabolism</keyword>
<evidence type="ECO:0000256" key="10">
    <source>
        <dbReference type="RuleBase" id="RU361207"/>
    </source>
</evidence>
<evidence type="ECO:0000313" key="13">
    <source>
        <dbReference type="Proteomes" id="UP000198921"/>
    </source>
</evidence>
<dbReference type="AlphaFoldDB" id="A0A1H3I849"/>
<dbReference type="STRING" id="1137993.SAMN05660209_02438"/>
<evidence type="ECO:0000313" key="12">
    <source>
        <dbReference type="EMBL" id="SDY23851.1"/>
    </source>
</evidence>
<keyword evidence="13" id="KW-1185">Reference proteome</keyword>
<evidence type="ECO:0000256" key="2">
    <source>
        <dbReference type="ARBA" id="ARBA00005684"/>
    </source>
</evidence>